<dbReference type="OrthoDB" id="9792989at2"/>
<sequence length="185" mass="20185">MKLKGILPFSKQLIDLAAAPGDTVVDATCGNGNDTLYLAEKVTETGHVYAFDIQEAAIQNAQLKTQDHAHITFIQDGHEHVSQYVTEAISCAIFNLGYLPKGDKSITTLPETTITAITELFNLLKPGGIIILVIYPGHAEGQIEKEAVLQFLSEFDQNLAHIIQYGFINQKNNPPFVCAIEESGT</sequence>
<keyword evidence="1" id="KW-0808">Transferase</keyword>
<gene>
    <name evidence="1" type="ORF">ERX55_02750</name>
</gene>
<dbReference type="PANTHER" id="PTHR35276">
    <property type="entry name" value="S-ADENOSYL-L-METHIONINE-DEPENDENT METHYLTRANSFERASES SUPERFAMILY PROTEIN"/>
    <property type="match status" value="1"/>
</dbReference>
<reference evidence="1 2" key="1">
    <citation type="submission" date="2019-01" db="EMBL/GenBank/DDBJ databases">
        <title>Draft genome sequences of the type strains of six Macrococcus species.</title>
        <authorList>
            <person name="Mazhar S."/>
            <person name="Altermann E."/>
            <person name="Hill C."/>
            <person name="Mcauliffe O."/>
        </authorList>
    </citation>
    <scope>NUCLEOTIDE SEQUENCE [LARGE SCALE GENOMIC DNA]</scope>
    <source>
        <strain evidence="1 2">ATCC 51825</strain>
    </source>
</reference>
<comment type="caution">
    <text evidence="1">The sequence shown here is derived from an EMBL/GenBank/DDBJ whole genome shotgun (WGS) entry which is preliminary data.</text>
</comment>
<dbReference type="RefSeq" id="WP_133451043.1">
    <property type="nucleotide sequence ID" value="NZ_SCWF01000001.1"/>
</dbReference>
<name>A0A4R6C3C2_9STAP</name>
<evidence type="ECO:0000313" key="1">
    <source>
        <dbReference type="EMBL" id="TDM15845.1"/>
    </source>
</evidence>
<dbReference type="AlphaFoldDB" id="A0A4R6C3C2"/>
<dbReference type="GO" id="GO:0008168">
    <property type="term" value="F:methyltransferase activity"/>
    <property type="evidence" value="ECO:0007669"/>
    <property type="project" value="UniProtKB-KW"/>
</dbReference>
<dbReference type="CDD" id="cd02440">
    <property type="entry name" value="AdoMet_MTases"/>
    <property type="match status" value="1"/>
</dbReference>
<dbReference type="EMBL" id="SCWF01000001">
    <property type="protein sequence ID" value="TDM15845.1"/>
    <property type="molecule type" value="Genomic_DNA"/>
</dbReference>
<dbReference type="InterPro" id="IPR010719">
    <property type="entry name" value="MnmM_MeTrfase"/>
</dbReference>
<accession>A0A4R6C3C2</accession>
<dbReference type="SUPFAM" id="SSF53335">
    <property type="entry name" value="S-adenosyl-L-methionine-dependent methyltransferases"/>
    <property type="match status" value="1"/>
</dbReference>
<organism evidence="1 2">
    <name type="scientific">Macrococcus bovicus</name>
    <dbReference type="NCBI Taxonomy" id="69968"/>
    <lineage>
        <taxon>Bacteria</taxon>
        <taxon>Bacillati</taxon>
        <taxon>Bacillota</taxon>
        <taxon>Bacilli</taxon>
        <taxon>Bacillales</taxon>
        <taxon>Staphylococcaceae</taxon>
        <taxon>Macrococcus</taxon>
    </lineage>
</organism>
<evidence type="ECO:0000313" key="2">
    <source>
        <dbReference type="Proteomes" id="UP000294843"/>
    </source>
</evidence>
<dbReference type="PANTHER" id="PTHR35276:SF1">
    <property type="entry name" value="TRNA (MNM(5)S(2)U34)-METHYLTRANSFERASE, CHLOROPLASTIC"/>
    <property type="match status" value="1"/>
</dbReference>
<dbReference type="Gene3D" id="3.40.50.150">
    <property type="entry name" value="Vaccinia Virus protein VP39"/>
    <property type="match status" value="1"/>
</dbReference>
<dbReference type="InterPro" id="IPR029063">
    <property type="entry name" value="SAM-dependent_MTases_sf"/>
</dbReference>
<dbReference type="GO" id="GO:0032259">
    <property type="term" value="P:methylation"/>
    <property type="evidence" value="ECO:0007669"/>
    <property type="project" value="UniProtKB-KW"/>
</dbReference>
<proteinExistence type="predicted"/>
<keyword evidence="2" id="KW-1185">Reference proteome</keyword>
<dbReference type="Pfam" id="PF06962">
    <property type="entry name" value="rRNA_methylase"/>
    <property type="match status" value="1"/>
</dbReference>
<dbReference type="Proteomes" id="UP000294843">
    <property type="component" value="Unassembled WGS sequence"/>
</dbReference>
<protein>
    <submittedName>
        <fullName evidence="1">Methyltransferase domain-containing protein</fullName>
    </submittedName>
</protein>
<keyword evidence="1" id="KW-0489">Methyltransferase</keyword>